<proteinExistence type="predicted"/>
<gene>
    <name evidence="1" type="ORF">ASJ81_18545</name>
</gene>
<evidence type="ECO:0000313" key="2">
    <source>
        <dbReference type="Proteomes" id="UP000218164"/>
    </source>
</evidence>
<comment type="caution">
    <text evidence="1">The sequence shown here is derived from an EMBL/GenBank/DDBJ whole genome shotgun (WGS) entry which is preliminary data.</text>
</comment>
<dbReference type="EMBL" id="LMVP01000115">
    <property type="protein sequence ID" value="PAV13166.1"/>
    <property type="molecule type" value="Genomic_DNA"/>
</dbReference>
<reference evidence="1 2" key="1">
    <citation type="journal article" date="2017" name="BMC Genomics">
        <title>Genomic analysis of methanogenic archaea reveals a shift towards energy conservation.</title>
        <authorList>
            <person name="Gilmore S.P."/>
            <person name="Henske J.K."/>
            <person name="Sexton J.A."/>
            <person name="Solomon K.V."/>
            <person name="Seppala S."/>
            <person name="Yoo J.I."/>
            <person name="Huyett L.M."/>
            <person name="Pressman A."/>
            <person name="Cogan J.Z."/>
            <person name="Kivenson V."/>
            <person name="Peng X."/>
            <person name="Tan Y."/>
            <person name="Valentine D.L."/>
            <person name="O'Malley M.A."/>
        </authorList>
    </citation>
    <scope>NUCLEOTIDE SEQUENCE [LARGE SCALE GENOMIC DNA]</scope>
    <source>
        <strain evidence="1 2">MC-15</strain>
    </source>
</reference>
<sequence>MIGNLLLNNFLEFAILQKNWHTALKWVIPEKCDVVARESTNDFWVPIYDSLIDRLPVIVINARDMKAFTHKKPIGWTLNSSHNLHLIT</sequence>
<dbReference type="AlphaFoldDB" id="A0A2A2HV51"/>
<name>A0A2A2HV51_9EURY</name>
<organism evidence="1 2">
    <name type="scientific">Methanosarcina spelaei</name>
    <dbReference type="NCBI Taxonomy" id="1036679"/>
    <lineage>
        <taxon>Archaea</taxon>
        <taxon>Methanobacteriati</taxon>
        <taxon>Methanobacteriota</taxon>
        <taxon>Stenosarchaea group</taxon>
        <taxon>Methanomicrobia</taxon>
        <taxon>Methanosarcinales</taxon>
        <taxon>Methanosarcinaceae</taxon>
        <taxon>Methanosarcina</taxon>
    </lineage>
</organism>
<evidence type="ECO:0000313" key="1">
    <source>
        <dbReference type="EMBL" id="PAV13166.1"/>
    </source>
</evidence>
<keyword evidence="2" id="KW-1185">Reference proteome</keyword>
<protein>
    <submittedName>
        <fullName evidence="1">Uncharacterized protein</fullName>
    </submittedName>
</protein>
<accession>A0A2A2HV51</accession>
<dbReference type="Proteomes" id="UP000218164">
    <property type="component" value="Unassembled WGS sequence"/>
</dbReference>